<reference evidence="2 3" key="1">
    <citation type="submission" date="2017-01" db="EMBL/GenBank/DDBJ databases">
        <title>Deconstructing symbiosis and pathogenesis requirements using a combined genomic-metabolomic approach.</title>
        <authorList>
            <person name="Tobias N.J."/>
            <person name="Wolff H."/>
            <person name="Djahanschiri B."/>
            <person name="Ebersberger I."/>
            <person name="Bode H.B."/>
        </authorList>
    </citation>
    <scope>NUCLEOTIDE SEQUENCE [LARGE SCALE GENOMIC DNA]</scope>
    <source>
        <strain evidence="2 3">DSM 4764</strain>
    </source>
</reference>
<evidence type="ECO:0000256" key="1">
    <source>
        <dbReference type="SAM" id="Phobius"/>
    </source>
</evidence>
<gene>
    <name evidence="2" type="ORF">Xbed_01864</name>
</gene>
<accession>A0A1Y2SMU2</accession>
<dbReference type="AlphaFoldDB" id="A0A1Y2SMU2"/>
<dbReference type="STRING" id="40578.Xbed_01864"/>
<name>A0A1Y2SMU2_9GAMM</name>
<feature type="transmembrane region" description="Helical" evidence="1">
    <location>
        <begin position="6"/>
        <end position="27"/>
    </location>
</feature>
<comment type="caution">
    <text evidence="2">The sequence shown here is derived from an EMBL/GenBank/DDBJ whole genome shotgun (WGS) entry which is preliminary data.</text>
</comment>
<organism evidence="2 3">
    <name type="scientific">Xenorhabdus beddingii</name>
    <dbReference type="NCBI Taxonomy" id="40578"/>
    <lineage>
        <taxon>Bacteria</taxon>
        <taxon>Pseudomonadati</taxon>
        <taxon>Pseudomonadota</taxon>
        <taxon>Gammaproteobacteria</taxon>
        <taxon>Enterobacterales</taxon>
        <taxon>Morganellaceae</taxon>
        <taxon>Xenorhabdus</taxon>
    </lineage>
</organism>
<keyword evidence="1" id="KW-0472">Membrane</keyword>
<sequence length="105" mass="11647">MPPNTVSSVISPAILPILSFAVFFIGATEFMLSPMLKPLAEAFKTTTNQSAWLVSGYNGRHWIVTAGSYSDTVTCSESLKRGRQNPESFKCVSRNSFFNHSRKRV</sequence>
<evidence type="ECO:0000313" key="2">
    <source>
        <dbReference type="EMBL" id="OTA19934.1"/>
    </source>
</evidence>
<keyword evidence="3" id="KW-1185">Reference proteome</keyword>
<dbReference type="EMBL" id="MUBK01000013">
    <property type="protein sequence ID" value="OTA19934.1"/>
    <property type="molecule type" value="Genomic_DNA"/>
</dbReference>
<keyword evidence="1" id="KW-1133">Transmembrane helix</keyword>
<proteinExistence type="predicted"/>
<dbReference type="Proteomes" id="UP000194204">
    <property type="component" value="Unassembled WGS sequence"/>
</dbReference>
<evidence type="ECO:0000313" key="3">
    <source>
        <dbReference type="Proteomes" id="UP000194204"/>
    </source>
</evidence>
<protein>
    <submittedName>
        <fullName evidence="2">Arabinose ABC transporter permease</fullName>
    </submittedName>
</protein>
<keyword evidence="1" id="KW-0812">Transmembrane</keyword>